<sequence>MQHLPSRSIELDPALAQMAASAPDLAAGLGAYADQFEALARASGNPFAQSNAGADAEEEGGQARGEEQAGIPVGSPAPESNGHGHAATDGDVSAGSSTTGGQFGSFDATGQPRQAAPRGGRTKSTYQTGALAGLNPADRTNIRKERNRLAAQRSRDRKAAEFERLERLAEDKTQENSILQKELEMYKKRVKDLEEIVRALQAGAPVNNIHIVDEPVLPQLPTLDKNIVVVGASYVGLAVANELSKVVDGEYRVVVVEKNSHFGHLFAYPRFAISPSHEHAAFIPFSTSSHSMLPSPHVIMHASALSLLPSNRILLDRSISLPSSPPSTELAYEALVLATGTKLSPPGTMPGGSKAEGVEYLRGSQGAMREAKRVVIVGGGAVGIHALGQTPNSSLLSTLSPSSILPSGYIRVTPALLVSPSSASETAALGGRVFALGDVAESGAPKAARPALEQARIVAGNVVKVLQGQESESFETYTPTPAAIHLTLGFRESVIFRNPPQSASGEWDGEPVVLWKDDGREDMGIRGVWERRLPGFAKREEDYHL</sequence>
<dbReference type="SUPFAM" id="SSF57959">
    <property type="entry name" value="Leucine zipper domain"/>
    <property type="match status" value="1"/>
</dbReference>
<dbReference type="SUPFAM" id="SSF51905">
    <property type="entry name" value="FAD/NAD(P)-binding domain"/>
    <property type="match status" value="1"/>
</dbReference>
<reference evidence="3 4" key="1">
    <citation type="submission" date="2015-07" db="EMBL/GenBank/DDBJ databases">
        <authorList>
            <person name="Cajimat M.N.B."/>
            <person name="Milazzo M.L."/>
            <person name="Fulhorst C.F."/>
        </authorList>
    </citation>
    <scope>NUCLEOTIDE SEQUENCE [LARGE SCALE GENOMIC DNA]</scope>
    <source>
        <strain evidence="3">Single colony</strain>
    </source>
</reference>
<evidence type="ECO:0000313" key="3">
    <source>
        <dbReference type="EMBL" id="CTR11020.1"/>
    </source>
</evidence>
<dbReference type="CDD" id="cd14709">
    <property type="entry name" value="bZIP_CREBL2"/>
    <property type="match status" value="1"/>
</dbReference>
<dbReference type="PROSITE" id="PS50217">
    <property type="entry name" value="BZIP"/>
    <property type="match status" value="1"/>
</dbReference>
<dbReference type="AlphaFoldDB" id="A0A0K3CRB6"/>
<gene>
    <name evidence="3" type="primary">FGENESH: predicted gene_15.162</name>
    <name evidence="3" type="ORF">BN2166_0068810</name>
</gene>
<dbReference type="PANTHER" id="PTHR43735">
    <property type="entry name" value="APOPTOSIS-INDUCING FACTOR 1"/>
    <property type="match status" value="1"/>
</dbReference>
<dbReference type="InterPro" id="IPR004827">
    <property type="entry name" value="bZIP"/>
</dbReference>
<name>A0A0K3CRB6_RHOTO</name>
<dbReference type="EMBL" id="CWKI01000015">
    <property type="protein sequence ID" value="CTR11020.1"/>
    <property type="molecule type" value="Genomic_DNA"/>
</dbReference>
<dbReference type="SMART" id="SM00338">
    <property type="entry name" value="BRLZ"/>
    <property type="match status" value="1"/>
</dbReference>
<dbReference type="PANTHER" id="PTHR43735:SF11">
    <property type="entry name" value="HYPOTHETICAL OXIDOREDUCTASE (EUROFUNG)"/>
    <property type="match status" value="1"/>
</dbReference>
<dbReference type="InterPro" id="IPR036188">
    <property type="entry name" value="FAD/NAD-bd_sf"/>
</dbReference>
<organism evidence="3 4">
    <name type="scientific">Rhodotorula toruloides</name>
    <name type="common">Yeast</name>
    <name type="synonym">Rhodosporidium toruloides</name>
    <dbReference type="NCBI Taxonomy" id="5286"/>
    <lineage>
        <taxon>Eukaryota</taxon>
        <taxon>Fungi</taxon>
        <taxon>Dikarya</taxon>
        <taxon>Basidiomycota</taxon>
        <taxon>Pucciniomycotina</taxon>
        <taxon>Microbotryomycetes</taxon>
        <taxon>Sporidiobolales</taxon>
        <taxon>Sporidiobolaceae</taxon>
        <taxon>Rhodotorula</taxon>
    </lineage>
</organism>
<dbReference type="PROSITE" id="PS00036">
    <property type="entry name" value="BZIP_BASIC"/>
    <property type="match status" value="1"/>
</dbReference>
<dbReference type="GO" id="GO:0004174">
    <property type="term" value="F:electron-transferring-flavoprotein dehydrogenase activity"/>
    <property type="evidence" value="ECO:0007669"/>
    <property type="project" value="TreeGrafter"/>
</dbReference>
<proteinExistence type="predicted"/>
<dbReference type="Pfam" id="PF07992">
    <property type="entry name" value="Pyr_redox_2"/>
    <property type="match status" value="1"/>
</dbReference>
<dbReference type="STRING" id="5286.A0A0K3CRB6"/>
<dbReference type="GO" id="GO:0005737">
    <property type="term" value="C:cytoplasm"/>
    <property type="evidence" value="ECO:0007669"/>
    <property type="project" value="TreeGrafter"/>
</dbReference>
<keyword evidence="4" id="KW-1185">Reference proteome</keyword>
<dbReference type="Proteomes" id="UP000199069">
    <property type="component" value="Unassembled WGS sequence"/>
</dbReference>
<feature type="domain" description="BZIP" evidence="2">
    <location>
        <begin position="137"/>
        <end position="200"/>
    </location>
</feature>
<accession>A0A0K3CRB6</accession>
<dbReference type="InterPro" id="IPR023753">
    <property type="entry name" value="FAD/NAD-binding_dom"/>
</dbReference>
<dbReference type="InterPro" id="IPR046347">
    <property type="entry name" value="bZIP_sf"/>
</dbReference>
<evidence type="ECO:0000259" key="2">
    <source>
        <dbReference type="PROSITE" id="PS50217"/>
    </source>
</evidence>
<dbReference type="PRINTS" id="PR00368">
    <property type="entry name" value="FADPNR"/>
</dbReference>
<feature type="compositionally biased region" description="Low complexity" evidence="1">
    <location>
        <begin position="93"/>
        <end position="106"/>
    </location>
</feature>
<dbReference type="Gene3D" id="1.20.5.170">
    <property type="match status" value="1"/>
</dbReference>
<dbReference type="Pfam" id="PF00170">
    <property type="entry name" value="bZIP_1"/>
    <property type="match status" value="1"/>
</dbReference>
<protein>
    <submittedName>
        <fullName evidence="3">BY PROTMAP: gi|342318895|gb|EGU10851.1| putative Aif protein [Rhodotorula glutinis ATCC 204091]</fullName>
    </submittedName>
</protein>
<dbReference type="Gene3D" id="3.50.50.100">
    <property type="match status" value="2"/>
</dbReference>
<dbReference type="GO" id="GO:0050660">
    <property type="term" value="F:flavin adenine dinucleotide binding"/>
    <property type="evidence" value="ECO:0007669"/>
    <property type="project" value="TreeGrafter"/>
</dbReference>
<evidence type="ECO:0000313" key="4">
    <source>
        <dbReference type="Proteomes" id="UP000199069"/>
    </source>
</evidence>
<feature type="compositionally biased region" description="Basic and acidic residues" evidence="1">
    <location>
        <begin position="140"/>
        <end position="159"/>
    </location>
</feature>
<evidence type="ECO:0000256" key="1">
    <source>
        <dbReference type="SAM" id="MobiDB-lite"/>
    </source>
</evidence>
<dbReference type="GO" id="GO:0003700">
    <property type="term" value="F:DNA-binding transcription factor activity"/>
    <property type="evidence" value="ECO:0007669"/>
    <property type="project" value="InterPro"/>
</dbReference>
<feature type="region of interest" description="Disordered" evidence="1">
    <location>
        <begin position="44"/>
        <end position="159"/>
    </location>
</feature>